<dbReference type="EMBL" id="VBOR01000117">
    <property type="protein sequence ID" value="TMQ47302.1"/>
    <property type="molecule type" value="Genomic_DNA"/>
</dbReference>
<sequence length="235" mass="24379">MRPNPAPLRCLQIAVFMFTIAMTHGAEAASPPPAPAAHPPDATLLRAECEYGIALALAGADASAESAFVSLLSHAPGDARALNNLGNTHLLRGDFDVALAFYQQASEADSSDPGILLNGATALMLRGDEEEAQILAAEGVRRAGGVRQAALLLGLKAPETSSDAPKAGDRAYVRKDEVLALLRAAAANVPPDSSKAKPLDAPAASRAKKRPPTWRSAGARGAEGTDVSVVVYWKQ</sequence>
<keyword evidence="5" id="KW-0732">Signal</keyword>
<dbReference type="SMART" id="SM00028">
    <property type="entry name" value="TPR"/>
    <property type="match status" value="1"/>
</dbReference>
<accession>A0A538S7E2</accession>
<proteinExistence type="predicted"/>
<dbReference type="AlphaFoldDB" id="A0A538S7E2"/>
<evidence type="ECO:0000256" key="5">
    <source>
        <dbReference type="SAM" id="SignalP"/>
    </source>
</evidence>
<dbReference type="SUPFAM" id="SSF48452">
    <property type="entry name" value="TPR-like"/>
    <property type="match status" value="1"/>
</dbReference>
<dbReference type="InterPro" id="IPR013105">
    <property type="entry name" value="TPR_2"/>
</dbReference>
<dbReference type="Gene3D" id="1.25.40.10">
    <property type="entry name" value="Tetratricopeptide repeat domain"/>
    <property type="match status" value="1"/>
</dbReference>
<feature type="chain" id="PRO_5021929962" evidence="5">
    <location>
        <begin position="29"/>
        <end position="235"/>
    </location>
</feature>
<dbReference type="InterPro" id="IPR011990">
    <property type="entry name" value="TPR-like_helical_dom_sf"/>
</dbReference>
<feature type="signal peptide" evidence="5">
    <location>
        <begin position="1"/>
        <end position="28"/>
    </location>
</feature>
<reference evidence="6 7" key="1">
    <citation type="journal article" date="2019" name="Nat. Microbiol.">
        <title>Mediterranean grassland soil C-N compound turnover is dependent on rainfall and depth, and is mediated by genomically divergent microorganisms.</title>
        <authorList>
            <person name="Diamond S."/>
            <person name="Andeer P.F."/>
            <person name="Li Z."/>
            <person name="Crits-Christoph A."/>
            <person name="Burstein D."/>
            <person name="Anantharaman K."/>
            <person name="Lane K.R."/>
            <person name="Thomas B.C."/>
            <person name="Pan C."/>
            <person name="Northen T.R."/>
            <person name="Banfield J.F."/>
        </authorList>
    </citation>
    <scope>NUCLEOTIDE SEQUENCE [LARGE SCALE GENOMIC DNA]</scope>
    <source>
        <strain evidence="6">WS_1</strain>
    </source>
</reference>
<gene>
    <name evidence="6" type="ORF">E6K71_10295</name>
</gene>
<dbReference type="Proteomes" id="UP000316292">
    <property type="component" value="Unassembled WGS sequence"/>
</dbReference>
<keyword evidence="1" id="KW-0677">Repeat</keyword>
<feature type="repeat" description="TPR" evidence="3">
    <location>
        <begin position="79"/>
        <end position="112"/>
    </location>
</feature>
<protein>
    <submittedName>
        <fullName evidence="6">Uncharacterized protein</fullName>
    </submittedName>
</protein>
<evidence type="ECO:0000256" key="2">
    <source>
        <dbReference type="ARBA" id="ARBA00022803"/>
    </source>
</evidence>
<evidence type="ECO:0000256" key="4">
    <source>
        <dbReference type="SAM" id="MobiDB-lite"/>
    </source>
</evidence>
<evidence type="ECO:0000256" key="3">
    <source>
        <dbReference type="PROSITE-ProRule" id="PRU00339"/>
    </source>
</evidence>
<keyword evidence="2 3" id="KW-0802">TPR repeat</keyword>
<organism evidence="6 7">
    <name type="scientific">Eiseniibacteriota bacterium</name>
    <dbReference type="NCBI Taxonomy" id="2212470"/>
    <lineage>
        <taxon>Bacteria</taxon>
        <taxon>Candidatus Eiseniibacteriota</taxon>
    </lineage>
</organism>
<comment type="caution">
    <text evidence="6">The sequence shown here is derived from an EMBL/GenBank/DDBJ whole genome shotgun (WGS) entry which is preliminary data.</text>
</comment>
<feature type="region of interest" description="Disordered" evidence="4">
    <location>
        <begin position="190"/>
        <end position="223"/>
    </location>
</feature>
<dbReference type="Pfam" id="PF07719">
    <property type="entry name" value="TPR_2"/>
    <property type="match status" value="1"/>
</dbReference>
<name>A0A538S7E2_UNCEI</name>
<dbReference type="InterPro" id="IPR019734">
    <property type="entry name" value="TPR_rpt"/>
</dbReference>
<evidence type="ECO:0000256" key="1">
    <source>
        <dbReference type="ARBA" id="ARBA00022737"/>
    </source>
</evidence>
<dbReference type="PROSITE" id="PS50005">
    <property type="entry name" value="TPR"/>
    <property type="match status" value="1"/>
</dbReference>
<evidence type="ECO:0000313" key="7">
    <source>
        <dbReference type="Proteomes" id="UP000316292"/>
    </source>
</evidence>
<evidence type="ECO:0000313" key="6">
    <source>
        <dbReference type="EMBL" id="TMQ47302.1"/>
    </source>
</evidence>